<dbReference type="EMBL" id="LNXT01000031">
    <property type="protein sequence ID" value="KTC70107.1"/>
    <property type="molecule type" value="Genomic_DNA"/>
</dbReference>
<dbReference type="InterPro" id="IPR013343">
    <property type="entry name" value="CRISPR-assoc_prot_Cas4"/>
</dbReference>
<dbReference type="GO" id="GO:0046872">
    <property type="term" value="F:metal ion binding"/>
    <property type="evidence" value="ECO:0007669"/>
    <property type="project" value="UniProtKB-KW"/>
</dbReference>
<evidence type="ECO:0000313" key="15">
    <source>
        <dbReference type="EMBL" id="KTC70107.1"/>
    </source>
</evidence>
<name>A0A378IB28_9GAMM</name>
<reference evidence="15 17" key="1">
    <citation type="submission" date="2015-11" db="EMBL/GenBank/DDBJ databases">
        <title>Genomic analysis of 38 Legionella species identifies large and diverse effector repertoires.</title>
        <authorList>
            <person name="Burstein D."/>
            <person name="Amaro F."/>
            <person name="Zusman T."/>
            <person name="Lifshitz Z."/>
            <person name="Cohen O."/>
            <person name="Gilbert J.A."/>
            <person name="Pupko T."/>
            <person name="Shuman H.A."/>
            <person name="Segal G."/>
        </authorList>
    </citation>
    <scope>NUCLEOTIDE SEQUENCE [LARGE SCALE GENOMIC DNA]</scope>
    <source>
        <strain evidence="15 17">CDC#1407-AL-14</strain>
    </source>
</reference>
<comment type="function">
    <text evidence="13">CRISPR (clustered regularly interspaced short palindromic repeat) is an adaptive immune system that provides protection against mobile genetic elements (viruses, transposable elements and conjugative plasmids). CRISPR clusters contain sequences complementary to antecedent mobile elements and target invading nucleic acids. CRISPR clusters are transcribed and processed into CRISPR RNA (crRNA).</text>
</comment>
<evidence type="ECO:0000256" key="3">
    <source>
        <dbReference type="ARBA" id="ARBA00012768"/>
    </source>
</evidence>
<accession>A0A378IB28</accession>
<dbReference type="InterPro" id="IPR011604">
    <property type="entry name" value="PDDEXK-like_dom_sf"/>
</dbReference>
<evidence type="ECO:0000256" key="1">
    <source>
        <dbReference type="ARBA" id="ARBA00001966"/>
    </source>
</evidence>
<gene>
    <name evidence="15" type="primary">cas4-cas1</name>
    <name evidence="15" type="ORF">Lbir_1882</name>
    <name evidence="16" type="ORF">NCTC12437_01777</name>
</gene>
<proteinExistence type="inferred from homology"/>
<dbReference type="GO" id="GO:0051607">
    <property type="term" value="P:defense response to virus"/>
    <property type="evidence" value="ECO:0007669"/>
    <property type="project" value="UniProtKB-KW"/>
</dbReference>
<dbReference type="Pfam" id="PF01930">
    <property type="entry name" value="Cas_Cas4"/>
    <property type="match status" value="1"/>
</dbReference>
<keyword evidence="5 13" id="KW-0540">Nuclease</keyword>
<evidence type="ECO:0000313" key="18">
    <source>
        <dbReference type="Proteomes" id="UP000255066"/>
    </source>
</evidence>
<evidence type="ECO:0000313" key="17">
    <source>
        <dbReference type="Proteomes" id="UP000054735"/>
    </source>
</evidence>
<dbReference type="InterPro" id="IPR022765">
    <property type="entry name" value="Dna2/Cas4_DUF83"/>
</dbReference>
<dbReference type="EMBL" id="UGNW01000001">
    <property type="protein sequence ID" value="STX32000.1"/>
    <property type="molecule type" value="Genomic_DNA"/>
</dbReference>
<comment type="similarity">
    <text evidence="2 13">Belongs to the CRISPR-associated exonuclease Cas4 family.</text>
</comment>
<evidence type="ECO:0000256" key="5">
    <source>
        <dbReference type="ARBA" id="ARBA00022722"/>
    </source>
</evidence>
<feature type="domain" description="DUF83" evidence="14">
    <location>
        <begin position="8"/>
        <end position="187"/>
    </location>
</feature>
<comment type="cofactor">
    <cofactor evidence="1">
        <name>[4Fe-4S] cluster</name>
        <dbReference type="ChEBI" id="CHEBI:49883"/>
    </cofactor>
</comment>
<evidence type="ECO:0000256" key="6">
    <source>
        <dbReference type="ARBA" id="ARBA00022723"/>
    </source>
</evidence>
<protein>
    <recommendedName>
        <fullName evidence="4 13">CRISPR-associated exonuclease Cas4</fullName>
        <ecNumber evidence="3 13">3.1.12.1</ecNumber>
    </recommendedName>
</protein>
<evidence type="ECO:0000256" key="10">
    <source>
        <dbReference type="ARBA" id="ARBA00023014"/>
    </source>
</evidence>
<dbReference type="Gene3D" id="3.90.320.10">
    <property type="match status" value="1"/>
</dbReference>
<dbReference type="NCBIfam" id="TIGR00372">
    <property type="entry name" value="cas4"/>
    <property type="match status" value="1"/>
</dbReference>
<evidence type="ECO:0000256" key="2">
    <source>
        <dbReference type="ARBA" id="ARBA00009189"/>
    </source>
</evidence>
<evidence type="ECO:0000256" key="8">
    <source>
        <dbReference type="ARBA" id="ARBA00022839"/>
    </source>
</evidence>
<keyword evidence="6 13" id="KW-0479">Metal-binding</keyword>
<dbReference type="RefSeq" id="WP_058523912.1">
    <property type="nucleotide sequence ID" value="NZ_CAAAHV010000040.1"/>
</dbReference>
<organism evidence="16 18">
    <name type="scientific">Legionella birminghamensis</name>
    <dbReference type="NCBI Taxonomy" id="28083"/>
    <lineage>
        <taxon>Bacteria</taxon>
        <taxon>Pseudomonadati</taxon>
        <taxon>Pseudomonadota</taxon>
        <taxon>Gammaproteobacteria</taxon>
        <taxon>Legionellales</taxon>
        <taxon>Legionellaceae</taxon>
        <taxon>Legionella</taxon>
    </lineage>
</organism>
<dbReference type="PANTHER" id="PTHR36531">
    <property type="entry name" value="CRISPR-ASSOCIATED EXONUCLEASE CAS4"/>
    <property type="match status" value="1"/>
</dbReference>
<keyword evidence="7 13" id="KW-0378">Hydrolase</keyword>
<evidence type="ECO:0000256" key="7">
    <source>
        <dbReference type="ARBA" id="ARBA00022801"/>
    </source>
</evidence>
<keyword evidence="10 13" id="KW-0411">Iron-sulfur</keyword>
<evidence type="ECO:0000256" key="12">
    <source>
        <dbReference type="ARBA" id="ARBA00023211"/>
    </source>
</evidence>
<evidence type="ECO:0000256" key="11">
    <source>
        <dbReference type="ARBA" id="ARBA00023118"/>
    </source>
</evidence>
<dbReference type="STRING" id="28083.Lbir_1882"/>
<keyword evidence="8 13" id="KW-0269">Exonuclease</keyword>
<evidence type="ECO:0000256" key="4">
    <source>
        <dbReference type="ARBA" id="ARBA00020049"/>
    </source>
</evidence>
<comment type="cofactor">
    <cofactor evidence="13">
        <name>iron-sulfur cluster</name>
        <dbReference type="ChEBI" id="CHEBI:30408"/>
    </cofactor>
</comment>
<dbReference type="Proteomes" id="UP000054735">
    <property type="component" value="Unassembled WGS sequence"/>
</dbReference>
<sequence>MDDYLPLSALQHYAFCPRQFALIHIEQVWSENKFTAEGRILHERVDSGEKGQRKNFRTERNVVLVSNHYKLSGKIDLLEVEMEQGQAIHFFPVEYKRGKPKVENWDRVQLCAQALCLEEMRGIPINEGAIWYWNIRRRVSVPIDQKLRAETIQIIADTHALLQKGNTPAPTPDKTRCKACSLFDICQPEIMRSDHSANYLNKLFVCDDYKDES</sequence>
<dbReference type="GO" id="GO:0051536">
    <property type="term" value="F:iron-sulfur cluster binding"/>
    <property type="evidence" value="ECO:0007669"/>
    <property type="project" value="UniProtKB-KW"/>
</dbReference>
<dbReference type="CDD" id="cd09637">
    <property type="entry name" value="Cas4_I-A_I-B_I-C_I-D_II-B"/>
    <property type="match status" value="1"/>
</dbReference>
<dbReference type="GO" id="GO:0004527">
    <property type="term" value="F:exonuclease activity"/>
    <property type="evidence" value="ECO:0007669"/>
    <property type="project" value="UniProtKB-KW"/>
</dbReference>
<dbReference type="OrthoDB" id="9781776at2"/>
<evidence type="ECO:0000256" key="9">
    <source>
        <dbReference type="ARBA" id="ARBA00023004"/>
    </source>
</evidence>
<keyword evidence="9 13" id="KW-0408">Iron</keyword>
<dbReference type="Proteomes" id="UP000255066">
    <property type="component" value="Unassembled WGS sequence"/>
</dbReference>
<dbReference type="AlphaFoldDB" id="A0A378IB28"/>
<keyword evidence="12 13" id="KW-0464">Manganese</keyword>
<evidence type="ECO:0000256" key="13">
    <source>
        <dbReference type="RuleBase" id="RU365022"/>
    </source>
</evidence>
<keyword evidence="11 13" id="KW-0051">Antiviral defense</keyword>
<evidence type="ECO:0000259" key="14">
    <source>
        <dbReference type="Pfam" id="PF01930"/>
    </source>
</evidence>
<reference evidence="16 18" key="2">
    <citation type="submission" date="2018-06" db="EMBL/GenBank/DDBJ databases">
        <authorList>
            <consortium name="Pathogen Informatics"/>
            <person name="Doyle S."/>
        </authorList>
    </citation>
    <scope>NUCLEOTIDE SEQUENCE [LARGE SCALE GENOMIC DNA]</scope>
    <source>
        <strain evidence="16 18">NCTC12437</strain>
    </source>
</reference>
<dbReference type="PANTHER" id="PTHR36531:SF6">
    <property type="entry name" value="DNA REPLICATION ATP-DEPENDENT HELICASE_NUCLEASE DNA2"/>
    <property type="match status" value="1"/>
</dbReference>
<keyword evidence="17" id="KW-1185">Reference proteome</keyword>
<dbReference type="InterPro" id="IPR051827">
    <property type="entry name" value="Cas4_exonuclease"/>
</dbReference>
<comment type="cofactor">
    <cofactor evidence="13">
        <name>Mg(2+)</name>
        <dbReference type="ChEBI" id="CHEBI:18420"/>
    </cofactor>
    <cofactor evidence="13">
        <name>Mn(2+)</name>
        <dbReference type="ChEBI" id="CHEBI:29035"/>
    </cofactor>
    <text evidence="13">Mg(2+) or Mn(2+) required for ssDNA cleavage activity.</text>
</comment>
<dbReference type="EC" id="3.1.12.1" evidence="3 13"/>
<evidence type="ECO:0000313" key="16">
    <source>
        <dbReference type="EMBL" id="STX32000.1"/>
    </source>
</evidence>